<evidence type="ECO:0000256" key="2">
    <source>
        <dbReference type="ARBA" id="ARBA00022803"/>
    </source>
</evidence>
<feature type="region of interest" description="Disordered" evidence="6">
    <location>
        <begin position="112"/>
        <end position="131"/>
    </location>
</feature>
<accession>A0AAN8PEL7</accession>
<keyword evidence="9" id="KW-1185">Reference proteome</keyword>
<feature type="region of interest" description="Disordered" evidence="6">
    <location>
        <begin position="371"/>
        <end position="439"/>
    </location>
</feature>
<evidence type="ECO:0000256" key="4">
    <source>
        <dbReference type="ARBA" id="ARBA00040133"/>
    </source>
</evidence>
<dbReference type="InterPro" id="IPR051966">
    <property type="entry name" value="RPAP3"/>
</dbReference>
<dbReference type="Pfam" id="PF13181">
    <property type="entry name" value="TPR_8"/>
    <property type="match status" value="2"/>
</dbReference>
<feature type="repeat" description="TPR" evidence="5">
    <location>
        <begin position="209"/>
        <end position="242"/>
    </location>
</feature>
<dbReference type="AlphaFoldDB" id="A0AAN8PEL7"/>
<dbReference type="PANTHER" id="PTHR46423:SF1">
    <property type="entry name" value="RNA POLYMERASE II-ASSOCIATED PROTEIN 3"/>
    <property type="match status" value="1"/>
</dbReference>
<dbReference type="Gene3D" id="1.25.40.10">
    <property type="entry name" value="Tetratricopeptide repeat domain"/>
    <property type="match status" value="1"/>
</dbReference>
<comment type="similarity">
    <text evidence="3">Belongs to the RPAP3 family.</text>
</comment>
<feature type="compositionally biased region" description="Basic residues" evidence="6">
    <location>
        <begin position="65"/>
        <end position="74"/>
    </location>
</feature>
<comment type="caution">
    <text evidence="8">The sequence shown here is derived from an EMBL/GenBank/DDBJ whole genome shotgun (WGS) entry which is preliminary data.</text>
</comment>
<feature type="compositionally biased region" description="Basic and acidic residues" evidence="6">
    <location>
        <begin position="371"/>
        <end position="385"/>
    </location>
</feature>
<dbReference type="Pfam" id="PF13877">
    <property type="entry name" value="RPAP3_C"/>
    <property type="match status" value="1"/>
</dbReference>
<feature type="repeat" description="TPR" evidence="5">
    <location>
        <begin position="141"/>
        <end position="174"/>
    </location>
</feature>
<dbReference type="InterPro" id="IPR011990">
    <property type="entry name" value="TPR-like_helical_dom_sf"/>
</dbReference>
<feature type="domain" description="RNA-polymerase II-associated protein 3-like C-terminal" evidence="7">
    <location>
        <begin position="451"/>
        <end position="539"/>
    </location>
</feature>
<dbReference type="SMART" id="SM00028">
    <property type="entry name" value="TPR"/>
    <property type="match status" value="3"/>
</dbReference>
<dbReference type="Pfam" id="PF13414">
    <property type="entry name" value="TPR_11"/>
    <property type="match status" value="1"/>
</dbReference>
<proteinExistence type="inferred from homology"/>
<evidence type="ECO:0000256" key="1">
    <source>
        <dbReference type="ARBA" id="ARBA00022737"/>
    </source>
</evidence>
<gene>
    <name evidence="8" type="ORF">SNE40_015353</name>
</gene>
<feature type="compositionally biased region" description="Polar residues" evidence="6">
    <location>
        <begin position="410"/>
        <end position="419"/>
    </location>
</feature>
<dbReference type="InterPro" id="IPR019734">
    <property type="entry name" value="TPR_rpt"/>
</dbReference>
<organism evidence="8 9">
    <name type="scientific">Patella caerulea</name>
    <name type="common">Rayed Mediterranean limpet</name>
    <dbReference type="NCBI Taxonomy" id="87958"/>
    <lineage>
        <taxon>Eukaryota</taxon>
        <taxon>Metazoa</taxon>
        <taxon>Spiralia</taxon>
        <taxon>Lophotrochozoa</taxon>
        <taxon>Mollusca</taxon>
        <taxon>Gastropoda</taxon>
        <taxon>Patellogastropoda</taxon>
        <taxon>Patelloidea</taxon>
        <taxon>Patellidae</taxon>
        <taxon>Patella</taxon>
    </lineage>
</organism>
<dbReference type="Proteomes" id="UP001347796">
    <property type="component" value="Unassembled WGS sequence"/>
</dbReference>
<feature type="compositionally biased region" description="Polar residues" evidence="6">
    <location>
        <begin position="338"/>
        <end position="347"/>
    </location>
</feature>
<feature type="region of interest" description="Disordered" evidence="6">
    <location>
        <begin position="43"/>
        <end position="88"/>
    </location>
</feature>
<evidence type="ECO:0000256" key="6">
    <source>
        <dbReference type="SAM" id="MobiDB-lite"/>
    </source>
</evidence>
<sequence>MPVSNKQEDKMFTLQSQLRENQADLTSFLGELDKWTADIKKKDESLQKQKPTYYEQNLPPVRNSQGKKKKKKKKKEDSVEGKTEEKPKRISSYDYRSWDKFDVDKACEDIKEDGDDVSLSDLETDSESDEEWETIRLQQQAIEEKNKGNEYFKKGEYEQAVEWYSKGIFSDPTNALLPGNRAMALLKLERYAAAESDATQAIQLDPLYIKSYLRRATARVGLQKFDLAKDDYKRILNLDPQNKAAKTELAKLEKELNRGSQDRAPVSSIDIVEEGIVKPIYKLPEQRSKKPLKRIEIQEIGIEKDSSREAAIAKTKATQSVKSKEIIEKESRRFEQLIATQSENTNPVEEAISEKSSRIKIKDQEHTISEISSRNKREEVEETISKKPARSKTQEVSSSADETVKASESVKCNKTQKVSPRSEKTKAQSSSQSSSPRTIDVMELAKQKTIPTTSFQFIADYKELKNNLEAFCEYFQRINPTTFPKLFGESLDSGVLLNMFAVLQKHFLPSKKNVYQHLKYLSEVKRFSMTVMFLSSKDKQVVKELFTGMQDNKMAPEAEINKLKKIYQI</sequence>
<dbReference type="PROSITE" id="PS50005">
    <property type="entry name" value="TPR"/>
    <property type="match status" value="2"/>
</dbReference>
<evidence type="ECO:0000313" key="8">
    <source>
        <dbReference type="EMBL" id="KAK6177207.1"/>
    </source>
</evidence>
<keyword evidence="2 5" id="KW-0802">TPR repeat</keyword>
<evidence type="ECO:0000313" key="9">
    <source>
        <dbReference type="Proteomes" id="UP001347796"/>
    </source>
</evidence>
<feature type="region of interest" description="Disordered" evidence="6">
    <location>
        <begin position="338"/>
        <end position="357"/>
    </location>
</feature>
<dbReference type="InterPro" id="IPR025986">
    <property type="entry name" value="RPAP3-like_C"/>
</dbReference>
<evidence type="ECO:0000256" key="3">
    <source>
        <dbReference type="ARBA" id="ARBA00038275"/>
    </source>
</evidence>
<dbReference type="PANTHER" id="PTHR46423">
    <property type="entry name" value="RNA POLYMERASE II-ASSOCIATED PROTEIN 3"/>
    <property type="match status" value="1"/>
</dbReference>
<dbReference type="SUPFAM" id="SSF48452">
    <property type="entry name" value="TPR-like"/>
    <property type="match status" value="1"/>
</dbReference>
<reference evidence="8 9" key="1">
    <citation type="submission" date="2024-01" db="EMBL/GenBank/DDBJ databases">
        <title>The genome of the rayed Mediterranean limpet Patella caerulea (Linnaeus, 1758).</title>
        <authorList>
            <person name="Anh-Thu Weber A."/>
            <person name="Halstead-Nussloch G."/>
        </authorList>
    </citation>
    <scope>NUCLEOTIDE SEQUENCE [LARGE SCALE GENOMIC DNA]</scope>
    <source>
        <strain evidence="8">AATW-2023a</strain>
        <tissue evidence="8">Whole specimen</tissue>
    </source>
</reference>
<evidence type="ECO:0000259" key="7">
    <source>
        <dbReference type="Pfam" id="PF13877"/>
    </source>
</evidence>
<feature type="compositionally biased region" description="Basic and acidic residues" evidence="6">
    <location>
        <begin position="75"/>
        <end position="88"/>
    </location>
</feature>
<keyword evidence="1" id="KW-0677">Repeat</keyword>
<name>A0AAN8PEL7_PATCE</name>
<evidence type="ECO:0000256" key="5">
    <source>
        <dbReference type="PROSITE-ProRule" id="PRU00339"/>
    </source>
</evidence>
<dbReference type="EMBL" id="JAZGQO010000010">
    <property type="protein sequence ID" value="KAK6177207.1"/>
    <property type="molecule type" value="Genomic_DNA"/>
</dbReference>
<protein>
    <recommendedName>
        <fullName evidence="4">RNA polymerase II-associated protein 3</fullName>
    </recommendedName>
</protein>
<dbReference type="GO" id="GO:0101031">
    <property type="term" value="C:protein folding chaperone complex"/>
    <property type="evidence" value="ECO:0007669"/>
    <property type="project" value="TreeGrafter"/>
</dbReference>